<organism evidence="7 8">
    <name type="scientific">Paractinoplanes deccanensis</name>
    <dbReference type="NCBI Taxonomy" id="113561"/>
    <lineage>
        <taxon>Bacteria</taxon>
        <taxon>Bacillati</taxon>
        <taxon>Actinomycetota</taxon>
        <taxon>Actinomycetes</taxon>
        <taxon>Micromonosporales</taxon>
        <taxon>Micromonosporaceae</taxon>
        <taxon>Paractinoplanes</taxon>
    </lineage>
</organism>
<evidence type="ECO:0000313" key="8">
    <source>
        <dbReference type="Proteomes" id="UP000609879"/>
    </source>
</evidence>
<dbReference type="GO" id="GO:0006508">
    <property type="term" value="P:proteolysis"/>
    <property type="evidence" value="ECO:0007669"/>
    <property type="project" value="UniProtKB-KW"/>
</dbReference>
<dbReference type="InterPro" id="IPR050131">
    <property type="entry name" value="Peptidase_S8_subtilisin-like"/>
</dbReference>
<dbReference type="InterPro" id="IPR000209">
    <property type="entry name" value="Peptidase_S8/S53_dom"/>
</dbReference>
<keyword evidence="2 5" id="KW-0645">Protease</keyword>
<protein>
    <submittedName>
        <fullName evidence="7">Serine protease</fullName>
    </submittedName>
</protein>
<dbReference type="RefSeq" id="WP_203773235.1">
    <property type="nucleotide sequence ID" value="NZ_BAAABO010000028.1"/>
</dbReference>
<accession>A0ABQ3YF10</accession>
<dbReference type="Proteomes" id="UP000609879">
    <property type="component" value="Unassembled WGS sequence"/>
</dbReference>
<dbReference type="EMBL" id="BOMI01000145">
    <property type="protein sequence ID" value="GID78375.1"/>
    <property type="molecule type" value="Genomic_DNA"/>
</dbReference>
<dbReference type="InterPro" id="IPR023828">
    <property type="entry name" value="Peptidase_S8_Ser-AS"/>
</dbReference>
<dbReference type="PANTHER" id="PTHR43806:SF11">
    <property type="entry name" value="CEREVISIN-RELATED"/>
    <property type="match status" value="1"/>
</dbReference>
<dbReference type="InterPro" id="IPR036852">
    <property type="entry name" value="Peptidase_S8/S53_dom_sf"/>
</dbReference>
<evidence type="ECO:0000256" key="3">
    <source>
        <dbReference type="ARBA" id="ARBA00022801"/>
    </source>
</evidence>
<dbReference type="PROSITE" id="PS00138">
    <property type="entry name" value="SUBTILASE_SER"/>
    <property type="match status" value="1"/>
</dbReference>
<keyword evidence="8" id="KW-1185">Reference proteome</keyword>
<dbReference type="PANTHER" id="PTHR43806">
    <property type="entry name" value="PEPTIDASE S8"/>
    <property type="match status" value="1"/>
</dbReference>
<dbReference type="SUPFAM" id="SSF52743">
    <property type="entry name" value="Subtilisin-like"/>
    <property type="match status" value="1"/>
</dbReference>
<feature type="domain" description="Peptidase S8/S53" evidence="6">
    <location>
        <begin position="139"/>
        <end position="353"/>
    </location>
</feature>
<evidence type="ECO:0000256" key="1">
    <source>
        <dbReference type="ARBA" id="ARBA00011073"/>
    </source>
</evidence>
<reference evidence="7 8" key="1">
    <citation type="submission" date="2021-01" db="EMBL/GenBank/DDBJ databases">
        <title>Whole genome shotgun sequence of Actinoplanes deccanensis NBRC 13994.</title>
        <authorList>
            <person name="Komaki H."/>
            <person name="Tamura T."/>
        </authorList>
    </citation>
    <scope>NUCLEOTIDE SEQUENCE [LARGE SCALE GENOMIC DNA]</scope>
    <source>
        <strain evidence="7 8">NBRC 13994</strain>
    </source>
</reference>
<comment type="caution">
    <text evidence="7">The sequence shown here is derived from an EMBL/GenBank/DDBJ whole genome shotgun (WGS) entry which is preliminary data.</text>
</comment>
<keyword evidence="4 5" id="KW-0720">Serine protease</keyword>
<feature type="active site" description="Charge relay system" evidence="5">
    <location>
        <position position="341"/>
    </location>
</feature>
<gene>
    <name evidence="7" type="ORF">Ade02nite_70160</name>
</gene>
<name>A0ABQ3YF10_9ACTN</name>
<evidence type="ECO:0000256" key="5">
    <source>
        <dbReference type="PROSITE-ProRule" id="PRU01240"/>
    </source>
</evidence>
<feature type="active site" description="Charge relay system" evidence="5">
    <location>
        <position position="184"/>
    </location>
</feature>
<evidence type="ECO:0000256" key="4">
    <source>
        <dbReference type="ARBA" id="ARBA00022825"/>
    </source>
</evidence>
<dbReference type="GO" id="GO:0008233">
    <property type="term" value="F:peptidase activity"/>
    <property type="evidence" value="ECO:0007669"/>
    <property type="project" value="UniProtKB-KW"/>
</dbReference>
<evidence type="ECO:0000256" key="2">
    <source>
        <dbReference type="ARBA" id="ARBA00022670"/>
    </source>
</evidence>
<keyword evidence="3 5" id="KW-0378">Hydrolase</keyword>
<proteinExistence type="inferred from homology"/>
<evidence type="ECO:0000259" key="6">
    <source>
        <dbReference type="Pfam" id="PF00082"/>
    </source>
</evidence>
<sequence>MPTEARLATYRTRRRQRLAAQPRLRSTRSPGGGLAWHVAGELLVLDEGRRAAERHLAGGGADNTGDEELIPGIRRYIAPHADLPETIAAVRAEAGDRVVAPNHVLLSAGNAYNHGGPYGPPEPAGAAQLRRPAPPHGRVPVAVVDTGLWQDSPLPGSLHARGTVEIETDTDVDRDGVLDGDVGHANFIAGVIAANTRRADISVIRVLDTFGVCTEDELIRGLGRVGDDCRVVNLSLGGYTDDDLPPLGLQRALEALLATGDRVVVAAAGNDGNTVDPFWPAAFAATDDRVAAIAAHDGAKRCSWSNSGDWVTADAPGEDVTSTYIKHPAFPTGWAQWSGTSFATPYAVAAVAERIAAGSDARRALRDAVREDLVLS</sequence>
<dbReference type="PROSITE" id="PS51892">
    <property type="entry name" value="SUBTILASE"/>
    <property type="match status" value="1"/>
</dbReference>
<dbReference type="PRINTS" id="PR00723">
    <property type="entry name" value="SUBTILISIN"/>
</dbReference>
<dbReference type="Gene3D" id="3.40.50.200">
    <property type="entry name" value="Peptidase S8/S53 domain"/>
    <property type="match status" value="1"/>
</dbReference>
<dbReference type="CDD" id="cd00306">
    <property type="entry name" value="Peptidases_S8_S53"/>
    <property type="match status" value="1"/>
</dbReference>
<comment type="similarity">
    <text evidence="1 5">Belongs to the peptidase S8 family.</text>
</comment>
<dbReference type="Pfam" id="PF00082">
    <property type="entry name" value="Peptidase_S8"/>
    <property type="match status" value="1"/>
</dbReference>
<feature type="active site" description="Charge relay system" evidence="5">
    <location>
        <position position="145"/>
    </location>
</feature>
<dbReference type="InterPro" id="IPR015500">
    <property type="entry name" value="Peptidase_S8_subtilisin-rel"/>
</dbReference>
<evidence type="ECO:0000313" key="7">
    <source>
        <dbReference type="EMBL" id="GID78375.1"/>
    </source>
</evidence>